<evidence type="ECO:0000256" key="7">
    <source>
        <dbReference type="SAM" id="Phobius"/>
    </source>
</evidence>
<sequence>MYTMTDRPAVLQFQRSPNRKSERSRLNLFPKVRKPVSTAFGLLAVLGWIVPATNCFTAPIALSTARLRGVPPNNPQVVPLGFPVQAWIPLSAKLDADDTQPEPSLFGFPRDSVGNPLVLLLLSQFILFIGVGAVIPSIPLYGKEIGLSSATNGIVISAPAVALLLGAKWGGNFADRARKPAMLMGMAAIAVADIGTALATNIVGLLVARLGLGAGRCVSEAGERGMLADLAGLAPNLRGRALAAQQATIALGIAIDAPVGGIVVETYGVRASFLCVSFAAVLTLILYIFLPETIGATSRATSKSRQLEVETPIGAPGKTLDSAKFYISEGDWGKLLSKNQWRGLALCQCGASFGFACKIASIPLLAVNVLPGGAVGAGALLSAAGLSGLLGAPVGGWLTDRTSAKSTAILSGTFSAISLMLVPAALSLSATSSMGSFLIPIGVPQIGLQSAAFSAVVLGWSVGASAQGPALTAYAQEMAPAGAEATALALPRAAGDGTYIFAPFILGIVADTILGMPGIECAAAGLATLFGVFALGVLCKDDSP</sequence>
<feature type="transmembrane region" description="Helical" evidence="7">
    <location>
        <begin position="117"/>
        <end position="138"/>
    </location>
</feature>
<dbReference type="Gene3D" id="1.20.1250.20">
    <property type="entry name" value="MFS general substrate transporter like domains"/>
    <property type="match status" value="1"/>
</dbReference>
<accession>B7FY62</accession>
<proteinExistence type="predicted"/>
<dbReference type="InterPro" id="IPR036259">
    <property type="entry name" value="MFS_trans_sf"/>
</dbReference>
<feature type="transmembrane region" description="Helical" evidence="7">
    <location>
        <begin position="373"/>
        <end position="395"/>
    </location>
</feature>
<feature type="transmembrane region" description="Helical" evidence="7">
    <location>
        <begin position="407"/>
        <end position="426"/>
    </location>
</feature>
<dbReference type="InterPro" id="IPR020846">
    <property type="entry name" value="MFS_dom"/>
</dbReference>
<feature type="transmembrane region" description="Helical" evidence="7">
    <location>
        <begin position="446"/>
        <end position="466"/>
    </location>
</feature>
<protein>
    <recommendedName>
        <fullName evidence="8">Major facilitator superfamily (MFS) profile domain-containing protein</fullName>
    </recommendedName>
</protein>
<dbReference type="EMBL" id="CM000610">
    <property type="protein sequence ID" value="EEC48670.1"/>
    <property type="molecule type" value="Genomic_DNA"/>
</dbReference>
<dbReference type="RefSeq" id="XP_002179684.1">
    <property type="nucleotide sequence ID" value="XM_002179648.1"/>
</dbReference>
<gene>
    <name evidence="9" type="ORF">PHATRDRAFT_45584</name>
</gene>
<dbReference type="Proteomes" id="UP000000759">
    <property type="component" value="Chromosome 7"/>
</dbReference>
<dbReference type="HOGENOM" id="CLU_039979_0_0_1"/>
<feature type="transmembrane region" description="Helical" evidence="7">
    <location>
        <begin position="181"/>
        <end position="206"/>
    </location>
</feature>
<dbReference type="eggNOG" id="ENOG502QYKP">
    <property type="taxonomic scope" value="Eukaryota"/>
</dbReference>
<evidence type="ECO:0000256" key="1">
    <source>
        <dbReference type="ARBA" id="ARBA00004651"/>
    </source>
</evidence>
<evidence type="ECO:0000256" key="6">
    <source>
        <dbReference type="ARBA" id="ARBA00023136"/>
    </source>
</evidence>
<keyword evidence="6 7" id="KW-0472">Membrane</keyword>
<reference evidence="10" key="2">
    <citation type="submission" date="2008-08" db="EMBL/GenBank/DDBJ databases">
        <authorList>
            <consortium name="Diatom Consortium"/>
            <person name="Grigoriev I."/>
            <person name="Grimwood J."/>
            <person name="Kuo A."/>
            <person name="Otillar R.P."/>
            <person name="Salamov A."/>
            <person name="Detter J.C."/>
            <person name="Lindquist E."/>
            <person name="Shapiro H."/>
            <person name="Lucas S."/>
            <person name="Glavina del Rio T."/>
            <person name="Pitluck S."/>
            <person name="Rokhsar D."/>
            <person name="Bowler C."/>
        </authorList>
    </citation>
    <scope>GENOME REANNOTATION</scope>
    <source>
        <strain evidence="10">CCAP 1055/1</strain>
    </source>
</reference>
<dbReference type="GO" id="GO:0005886">
    <property type="term" value="C:plasma membrane"/>
    <property type="evidence" value="ECO:0007669"/>
    <property type="project" value="UniProtKB-SubCell"/>
</dbReference>
<feature type="transmembrane region" description="Helical" evidence="7">
    <location>
        <begin position="150"/>
        <end position="169"/>
    </location>
</feature>
<dbReference type="SUPFAM" id="SSF103473">
    <property type="entry name" value="MFS general substrate transporter"/>
    <property type="match status" value="1"/>
</dbReference>
<evidence type="ECO:0000256" key="5">
    <source>
        <dbReference type="ARBA" id="ARBA00022989"/>
    </source>
</evidence>
<dbReference type="KEGG" id="pti:PHATRDRAFT_45584"/>
<dbReference type="PANTHER" id="PTHR23517">
    <property type="entry name" value="RESISTANCE PROTEIN MDTM, PUTATIVE-RELATED-RELATED"/>
    <property type="match status" value="1"/>
</dbReference>
<organism evidence="9 10">
    <name type="scientific">Phaeodactylum tricornutum (strain CCAP 1055/1)</name>
    <dbReference type="NCBI Taxonomy" id="556484"/>
    <lineage>
        <taxon>Eukaryota</taxon>
        <taxon>Sar</taxon>
        <taxon>Stramenopiles</taxon>
        <taxon>Ochrophyta</taxon>
        <taxon>Bacillariophyta</taxon>
        <taxon>Bacillariophyceae</taxon>
        <taxon>Bacillariophycidae</taxon>
        <taxon>Naviculales</taxon>
        <taxon>Phaeodactylaceae</taxon>
        <taxon>Phaeodactylum</taxon>
    </lineage>
</organism>
<feature type="transmembrane region" description="Helical" evidence="7">
    <location>
        <begin position="498"/>
        <end position="516"/>
    </location>
</feature>
<comment type="subcellular location">
    <subcellularLocation>
        <location evidence="1">Cell membrane</location>
        <topology evidence="1">Multi-pass membrane protein</topology>
    </subcellularLocation>
</comment>
<dbReference type="InterPro" id="IPR011701">
    <property type="entry name" value="MFS"/>
</dbReference>
<dbReference type="Pfam" id="PF07690">
    <property type="entry name" value="MFS_1"/>
    <property type="match status" value="1"/>
</dbReference>
<dbReference type="OrthoDB" id="10262656at2759"/>
<reference evidence="9 10" key="1">
    <citation type="journal article" date="2008" name="Nature">
        <title>The Phaeodactylum genome reveals the evolutionary history of diatom genomes.</title>
        <authorList>
            <person name="Bowler C."/>
            <person name="Allen A.E."/>
            <person name="Badger J.H."/>
            <person name="Grimwood J."/>
            <person name="Jabbari K."/>
            <person name="Kuo A."/>
            <person name="Maheswari U."/>
            <person name="Martens C."/>
            <person name="Maumus F."/>
            <person name="Otillar R.P."/>
            <person name="Rayko E."/>
            <person name="Salamov A."/>
            <person name="Vandepoele K."/>
            <person name="Beszteri B."/>
            <person name="Gruber A."/>
            <person name="Heijde M."/>
            <person name="Katinka M."/>
            <person name="Mock T."/>
            <person name="Valentin K."/>
            <person name="Verret F."/>
            <person name="Berges J.A."/>
            <person name="Brownlee C."/>
            <person name="Cadoret J.P."/>
            <person name="Chiovitti A."/>
            <person name="Choi C.J."/>
            <person name="Coesel S."/>
            <person name="De Martino A."/>
            <person name="Detter J.C."/>
            <person name="Durkin C."/>
            <person name="Falciatore A."/>
            <person name="Fournet J."/>
            <person name="Haruta M."/>
            <person name="Huysman M.J."/>
            <person name="Jenkins B.D."/>
            <person name="Jiroutova K."/>
            <person name="Jorgensen R.E."/>
            <person name="Joubert Y."/>
            <person name="Kaplan A."/>
            <person name="Kroger N."/>
            <person name="Kroth P.G."/>
            <person name="La Roche J."/>
            <person name="Lindquist E."/>
            <person name="Lommer M."/>
            <person name="Martin-Jezequel V."/>
            <person name="Lopez P.J."/>
            <person name="Lucas S."/>
            <person name="Mangogna M."/>
            <person name="McGinnis K."/>
            <person name="Medlin L.K."/>
            <person name="Montsant A."/>
            <person name="Oudot-Le Secq M.P."/>
            <person name="Napoli C."/>
            <person name="Obornik M."/>
            <person name="Parker M.S."/>
            <person name="Petit J.L."/>
            <person name="Porcel B.M."/>
            <person name="Poulsen N."/>
            <person name="Robison M."/>
            <person name="Rychlewski L."/>
            <person name="Rynearson T.A."/>
            <person name="Schmutz J."/>
            <person name="Shapiro H."/>
            <person name="Siaut M."/>
            <person name="Stanley M."/>
            <person name="Sussman M.R."/>
            <person name="Taylor A.R."/>
            <person name="Vardi A."/>
            <person name="von Dassow P."/>
            <person name="Vyverman W."/>
            <person name="Willis A."/>
            <person name="Wyrwicz L.S."/>
            <person name="Rokhsar D.S."/>
            <person name="Weissenbach J."/>
            <person name="Armbrust E.V."/>
            <person name="Green B.R."/>
            <person name="Van de Peer Y."/>
            <person name="Grigoriev I.V."/>
        </authorList>
    </citation>
    <scope>NUCLEOTIDE SEQUENCE [LARGE SCALE GENOMIC DNA]</scope>
    <source>
        <strain evidence="9 10">CCAP 1055/1</strain>
    </source>
</reference>
<feature type="domain" description="Major facilitator superfamily (MFS) profile" evidence="8">
    <location>
        <begin position="116"/>
        <end position="544"/>
    </location>
</feature>
<keyword evidence="2" id="KW-0813">Transport</keyword>
<evidence type="ECO:0000256" key="4">
    <source>
        <dbReference type="ARBA" id="ARBA00022692"/>
    </source>
</evidence>
<keyword evidence="10" id="KW-1185">Reference proteome</keyword>
<dbReference type="PROSITE" id="PS50850">
    <property type="entry name" value="MFS"/>
    <property type="match status" value="1"/>
</dbReference>
<dbReference type="AlphaFoldDB" id="B7FY62"/>
<feature type="transmembrane region" description="Helical" evidence="7">
    <location>
        <begin position="344"/>
        <end position="367"/>
    </location>
</feature>
<evidence type="ECO:0000256" key="2">
    <source>
        <dbReference type="ARBA" id="ARBA00022448"/>
    </source>
</evidence>
<keyword evidence="3" id="KW-1003">Cell membrane</keyword>
<dbReference type="InterPro" id="IPR050171">
    <property type="entry name" value="MFS_Transporters"/>
</dbReference>
<feature type="transmembrane region" description="Helical" evidence="7">
    <location>
        <begin position="39"/>
        <end position="62"/>
    </location>
</feature>
<feature type="transmembrane region" description="Helical" evidence="7">
    <location>
        <begin position="522"/>
        <end position="539"/>
    </location>
</feature>
<dbReference type="GeneID" id="7200366"/>
<dbReference type="InParanoid" id="B7FY62"/>
<name>B7FY62_PHATC</name>
<dbReference type="PANTHER" id="PTHR23517:SF13">
    <property type="entry name" value="MAJOR FACILITATOR SUPERFAMILY MFS_1"/>
    <property type="match status" value="1"/>
</dbReference>
<evidence type="ECO:0000313" key="10">
    <source>
        <dbReference type="Proteomes" id="UP000000759"/>
    </source>
</evidence>
<evidence type="ECO:0000256" key="3">
    <source>
        <dbReference type="ARBA" id="ARBA00022475"/>
    </source>
</evidence>
<dbReference type="STRING" id="556484.B7FY62"/>
<dbReference type="GO" id="GO:0022857">
    <property type="term" value="F:transmembrane transporter activity"/>
    <property type="evidence" value="ECO:0007669"/>
    <property type="project" value="InterPro"/>
</dbReference>
<dbReference type="PaxDb" id="2850-Phatr45584"/>
<feature type="transmembrane region" description="Helical" evidence="7">
    <location>
        <begin position="271"/>
        <end position="290"/>
    </location>
</feature>
<evidence type="ECO:0000259" key="8">
    <source>
        <dbReference type="PROSITE" id="PS50850"/>
    </source>
</evidence>
<keyword evidence="4 7" id="KW-0812">Transmembrane</keyword>
<keyword evidence="5 7" id="KW-1133">Transmembrane helix</keyword>
<evidence type="ECO:0000313" key="9">
    <source>
        <dbReference type="EMBL" id="EEC48670.1"/>
    </source>
</evidence>